<dbReference type="Proteomes" id="UP001239111">
    <property type="component" value="Chromosome 1"/>
</dbReference>
<dbReference type="EMBL" id="CM056741">
    <property type="protein sequence ID" value="KAJ8686877.1"/>
    <property type="molecule type" value="Genomic_DNA"/>
</dbReference>
<organism evidence="1 2">
    <name type="scientific">Eretmocerus hayati</name>
    <dbReference type="NCBI Taxonomy" id="131215"/>
    <lineage>
        <taxon>Eukaryota</taxon>
        <taxon>Metazoa</taxon>
        <taxon>Ecdysozoa</taxon>
        <taxon>Arthropoda</taxon>
        <taxon>Hexapoda</taxon>
        <taxon>Insecta</taxon>
        <taxon>Pterygota</taxon>
        <taxon>Neoptera</taxon>
        <taxon>Endopterygota</taxon>
        <taxon>Hymenoptera</taxon>
        <taxon>Apocrita</taxon>
        <taxon>Proctotrupomorpha</taxon>
        <taxon>Chalcidoidea</taxon>
        <taxon>Aphelinidae</taxon>
        <taxon>Aphelininae</taxon>
        <taxon>Eretmocerus</taxon>
    </lineage>
</organism>
<evidence type="ECO:0000313" key="2">
    <source>
        <dbReference type="Proteomes" id="UP001239111"/>
    </source>
</evidence>
<proteinExistence type="predicted"/>
<keyword evidence="2" id="KW-1185">Reference proteome</keyword>
<sequence length="540" mass="62273">MVNPWVSCGRVYSKIKWYNPKLCSSSDEGSPVSEWNGATHLTTPESLPGIFSSLSDDRRPLLSNFEGENPLNVNQFHKQKNLTQDQLWVGVNTGTHIEKREYMDIIKSEPEHASLETDQVERHEDSSPEITEVGRKERYPCTNDFCRRVYSSIGSLYYHMKYECGKKKRFKCGHCNFRSTRSGSHGVGVISEHISYTVPTFRPHQIFSAPDEFGEDPVDGADGLSFYRVEFSPTRLHQESEGSQSEFNLDSITNWRQSRRPINDPLSSTRFSNRLRKPSVGNRRNRSRTETVLRQENFQTQKEPVEEDVNVVARVVNGEQFYLCPNKGCGRSYKNRVTLNDHFKHECGPYEVSIPEYLPVSIPQRMILIQNLEEEDPLNGDELNLQNKAIAEKSSYGSGQPQPKKLVDQYESSEPSYDFLGLRTVKTHYHEAMVGEEDNSASRTEKSRKVRDRRNSAEGKSRRESYGIYACPNRGCDRIYTSKDSWYSHVHRECGKNPRFKCGYCDFMCQRAYDVRRHSTKKHPGCDYSILDTYNGNKTY</sequence>
<gene>
    <name evidence="1" type="ORF">QAD02_022671</name>
</gene>
<name>A0ACC2PX03_9HYME</name>
<evidence type="ECO:0000313" key="1">
    <source>
        <dbReference type="EMBL" id="KAJ8686877.1"/>
    </source>
</evidence>
<comment type="caution">
    <text evidence="1">The sequence shown here is derived from an EMBL/GenBank/DDBJ whole genome shotgun (WGS) entry which is preliminary data.</text>
</comment>
<accession>A0ACC2PX03</accession>
<reference evidence="1" key="1">
    <citation type="submission" date="2023-04" db="EMBL/GenBank/DDBJ databases">
        <title>A chromosome-level genome assembly of the parasitoid wasp Eretmocerus hayati.</title>
        <authorList>
            <person name="Zhong Y."/>
            <person name="Liu S."/>
            <person name="Liu Y."/>
        </authorList>
    </citation>
    <scope>NUCLEOTIDE SEQUENCE</scope>
    <source>
        <strain evidence="1">ZJU_SS_LIU_2023</strain>
    </source>
</reference>
<protein>
    <submittedName>
        <fullName evidence="1">Uncharacterized protein</fullName>
    </submittedName>
</protein>